<dbReference type="InterPro" id="IPR051568">
    <property type="entry name" value="LZTR1/Attractin"/>
</dbReference>
<evidence type="ECO:0000313" key="3">
    <source>
        <dbReference type="Ensembl" id="ENSPNYP00000022416.1"/>
    </source>
</evidence>
<dbReference type="GeneTree" id="ENSGT00940000165735"/>
<dbReference type="PANTHER" id="PTHR46376">
    <property type="entry name" value="LEUCINE-ZIPPER-LIKE TRANSCRIPTIONAL REGULATOR 1"/>
    <property type="match status" value="1"/>
</dbReference>
<name>A0A3B4GM21_9CICH</name>
<evidence type="ECO:0000256" key="1">
    <source>
        <dbReference type="ARBA" id="ARBA00022441"/>
    </source>
</evidence>
<dbReference type="InterPro" id="IPR015915">
    <property type="entry name" value="Kelch-typ_b-propeller"/>
</dbReference>
<dbReference type="Gene3D" id="2.120.10.80">
    <property type="entry name" value="Kelch-type beta propeller"/>
    <property type="match status" value="1"/>
</dbReference>
<organism evidence="3">
    <name type="scientific">Pundamilia nyererei</name>
    <dbReference type="NCBI Taxonomy" id="303518"/>
    <lineage>
        <taxon>Eukaryota</taxon>
        <taxon>Metazoa</taxon>
        <taxon>Chordata</taxon>
        <taxon>Craniata</taxon>
        <taxon>Vertebrata</taxon>
        <taxon>Euteleostomi</taxon>
        <taxon>Actinopterygii</taxon>
        <taxon>Neopterygii</taxon>
        <taxon>Teleostei</taxon>
        <taxon>Neoteleostei</taxon>
        <taxon>Acanthomorphata</taxon>
        <taxon>Ovalentaria</taxon>
        <taxon>Cichlomorphae</taxon>
        <taxon>Cichliformes</taxon>
        <taxon>Cichlidae</taxon>
        <taxon>African cichlids</taxon>
        <taxon>Pseudocrenilabrinae</taxon>
        <taxon>Haplochromini</taxon>
        <taxon>Pundamilia</taxon>
    </lineage>
</organism>
<dbReference type="STRING" id="303518.ENSPNYP00000022416"/>
<dbReference type="PANTHER" id="PTHR46376:SF1">
    <property type="entry name" value="LEUCINE-ZIPPER-LIKE TRANSCRIPTIONAL REGULATOR 1"/>
    <property type="match status" value="1"/>
</dbReference>
<dbReference type="SUPFAM" id="SSF117281">
    <property type="entry name" value="Kelch motif"/>
    <property type="match status" value="1"/>
</dbReference>
<dbReference type="Pfam" id="PF24681">
    <property type="entry name" value="Kelch_KLHDC2_KLHL20_DRC7"/>
    <property type="match status" value="1"/>
</dbReference>
<reference evidence="3" key="1">
    <citation type="submission" date="2023-09" db="UniProtKB">
        <authorList>
            <consortium name="Ensembl"/>
        </authorList>
    </citation>
    <scope>IDENTIFICATION</scope>
</reference>
<dbReference type="AlphaFoldDB" id="A0A3B4GM21"/>
<accession>A0A3B4GM21</accession>
<proteinExistence type="predicted"/>
<dbReference type="Ensembl" id="ENSPNYT00000022965.1">
    <property type="protein sequence ID" value="ENSPNYP00000022416.1"/>
    <property type="gene ID" value="ENSPNYG00000016913.1"/>
</dbReference>
<keyword evidence="2" id="KW-0677">Repeat</keyword>
<sequence>MSQNNPCLWKQLPLRSSLSPCDRYKHACCSYNANVYVLGGRENRCLRDFWKYNVSVSDEWTELSCSGEAAPEELEGHSMVAHKGFLYVFGGLLDSAYTTCRCALWVFDIMPTNRKGHSTVVLGSAMLMYGGFIDMKGTSQDFWSLDFTMSWSLLSGSQQD</sequence>
<protein>
    <submittedName>
        <fullName evidence="3">Ras guanine nucleotide exchange factor F-like</fullName>
    </submittedName>
</protein>
<evidence type="ECO:0000256" key="2">
    <source>
        <dbReference type="ARBA" id="ARBA00022737"/>
    </source>
</evidence>
<dbReference type="GO" id="GO:0005794">
    <property type="term" value="C:Golgi apparatus"/>
    <property type="evidence" value="ECO:0007669"/>
    <property type="project" value="TreeGrafter"/>
</dbReference>
<keyword evidence="1" id="KW-0880">Kelch repeat</keyword>